<dbReference type="InterPro" id="IPR000477">
    <property type="entry name" value="RT_dom"/>
</dbReference>
<dbReference type="PROSITE" id="PS50878">
    <property type="entry name" value="RT_POL"/>
    <property type="match status" value="1"/>
</dbReference>
<dbReference type="OrthoDB" id="414730at2759"/>
<evidence type="ECO:0000313" key="3">
    <source>
        <dbReference type="Proteomes" id="UP000663880"/>
    </source>
</evidence>
<protein>
    <recommendedName>
        <fullName evidence="1">Reverse transcriptase domain-containing protein</fullName>
    </recommendedName>
</protein>
<accession>A0A821LIA9</accession>
<comment type="caution">
    <text evidence="2">The sequence shown here is derived from an EMBL/GenBank/DDBJ whole genome shotgun (WGS) entry which is preliminary data.</text>
</comment>
<dbReference type="CDD" id="cd01650">
    <property type="entry name" value="RT_nLTR_like"/>
    <property type="match status" value="1"/>
</dbReference>
<dbReference type="PANTHER" id="PTHR33332">
    <property type="entry name" value="REVERSE TRANSCRIPTASE DOMAIN-CONTAINING PROTEIN"/>
    <property type="match status" value="1"/>
</dbReference>
<organism evidence="2 3">
    <name type="scientific">Pieris macdunnoughi</name>
    <dbReference type="NCBI Taxonomy" id="345717"/>
    <lineage>
        <taxon>Eukaryota</taxon>
        <taxon>Metazoa</taxon>
        <taxon>Ecdysozoa</taxon>
        <taxon>Arthropoda</taxon>
        <taxon>Hexapoda</taxon>
        <taxon>Insecta</taxon>
        <taxon>Pterygota</taxon>
        <taxon>Neoptera</taxon>
        <taxon>Endopterygota</taxon>
        <taxon>Lepidoptera</taxon>
        <taxon>Glossata</taxon>
        <taxon>Ditrysia</taxon>
        <taxon>Papilionoidea</taxon>
        <taxon>Pieridae</taxon>
        <taxon>Pierinae</taxon>
        <taxon>Pieris</taxon>
    </lineage>
</organism>
<dbReference type="Proteomes" id="UP000663880">
    <property type="component" value="Unassembled WGS sequence"/>
</dbReference>
<reference evidence="2" key="1">
    <citation type="submission" date="2021-02" db="EMBL/GenBank/DDBJ databases">
        <authorList>
            <person name="Steward A R."/>
        </authorList>
    </citation>
    <scope>NUCLEOTIDE SEQUENCE</scope>
</reference>
<evidence type="ECO:0000313" key="2">
    <source>
        <dbReference type="EMBL" id="CAF4750832.1"/>
    </source>
</evidence>
<dbReference type="InterPro" id="IPR043502">
    <property type="entry name" value="DNA/RNA_pol_sf"/>
</dbReference>
<name>A0A821LIA9_9NEOP</name>
<keyword evidence="3" id="KW-1185">Reference proteome</keyword>
<dbReference type="SUPFAM" id="SSF56672">
    <property type="entry name" value="DNA/RNA polymerases"/>
    <property type="match status" value="1"/>
</dbReference>
<sequence>MTLFHKRQKVFTPSSYLVIGRLQVFVRAGINFFELYGLRQHVKNTNFHQHVAKYSKTFKSVCKIAKSLYISNKIKSADDKIKTTWQIINNETGRKKQRNTEFNLETAHGPINSNAEIAQEFENFFINIPFKTTEALSSSSALSFALLTKNVRACPTEFRFQYTNPQAVMKAFKDLKIKSTEDLWGLSVKVCSSIIETIAPYLAFIFNTSIDQGVFPDLMKHSKVVPLFKSGDSKEPNNYRPVSILPALSKVFEKLMLNQMLCHFNKNSIFHEQQYGFTKGRCTTDAGVSLIKNIFNAWEEAQDAIGIFCDLSKAFDCVNHETLLLKLNHYGIKNKALDLLRSYLKNRQVKVQVNGINSLGSEITMGVPQGSILGPFLFLVYINDLPQLVQNKPKMVLFADDTSLIFKVDRRSQNRDDVNNSILRVQNWFTVNNLALNDKKTKCIRFTLPNVKSKECDIMLNEGKLEFINQTVFLGITLDEKLQWGPHITSLAGRLSSAVYAVRKIRYLTNVETARLVYFSYFHSIMSYGILLWGRAADIESIFILQKRAVRAIYNLRRCESLRELFKKINIMTVPCQFIYENIMYVRKNLHLFSKINERHNFSTRNKDKIAQPSFRLAKVQNSFMGYCVKCYNKIPCDILKLNERKFKCFIKSTLCKQAYYKLDDYIQDKNAWKHAGPAP</sequence>
<evidence type="ECO:0000259" key="1">
    <source>
        <dbReference type="PROSITE" id="PS50878"/>
    </source>
</evidence>
<feature type="domain" description="Reverse transcriptase" evidence="1">
    <location>
        <begin position="208"/>
        <end position="478"/>
    </location>
</feature>
<dbReference type="GO" id="GO:0071897">
    <property type="term" value="P:DNA biosynthetic process"/>
    <property type="evidence" value="ECO:0007669"/>
    <property type="project" value="UniProtKB-ARBA"/>
</dbReference>
<dbReference type="EMBL" id="CAJOBZ010000001">
    <property type="protein sequence ID" value="CAF4750832.1"/>
    <property type="molecule type" value="Genomic_DNA"/>
</dbReference>
<proteinExistence type="predicted"/>
<dbReference type="Pfam" id="PF00078">
    <property type="entry name" value="RVT_1"/>
    <property type="match status" value="1"/>
</dbReference>
<gene>
    <name evidence="2" type="ORF">PMACD_LOCUS668</name>
</gene>
<dbReference type="AlphaFoldDB" id="A0A821LIA9"/>